<name>A0A068UUX7_COFCA</name>
<dbReference type="GO" id="GO:0080008">
    <property type="term" value="C:Cul4-RING E3 ubiquitin ligase complex"/>
    <property type="evidence" value="ECO:0007669"/>
    <property type="project" value="TreeGrafter"/>
</dbReference>
<dbReference type="Gramene" id="CDP12074">
    <property type="protein sequence ID" value="CDP12074"/>
    <property type="gene ID" value="GSCOC_T00035451001"/>
</dbReference>
<accession>A0A068UUX7</accession>
<sequence length="98" mass="11133">MGSMLGDWPSFDPMNFSQLRPSDPSSPSRMTPVTYCPTHDRCQPPPNQVIASESRNILLRNMYKRTEDKLRSKRPASEILITDQGLKHPRTSTAESPF</sequence>
<evidence type="ECO:0000313" key="4">
    <source>
        <dbReference type="EMBL" id="CDP12074.1"/>
    </source>
</evidence>
<feature type="region of interest" description="Disordered" evidence="2">
    <location>
        <begin position="1"/>
        <end position="48"/>
    </location>
</feature>
<evidence type="ECO:0000259" key="3">
    <source>
        <dbReference type="Pfam" id="PF10172"/>
    </source>
</evidence>
<keyword evidence="5" id="KW-1185">Reference proteome</keyword>
<dbReference type="OMA" id="YQHAEEK"/>
<dbReference type="InterPro" id="IPR018276">
    <property type="entry name" value="DDA1_dom"/>
</dbReference>
<feature type="compositionally biased region" description="Polar residues" evidence="2">
    <location>
        <begin position="15"/>
        <end position="31"/>
    </location>
</feature>
<proteinExistence type="inferred from homology"/>
<dbReference type="EMBL" id="HG739146">
    <property type="protein sequence ID" value="CDP12074.1"/>
    <property type="molecule type" value="Genomic_DNA"/>
</dbReference>
<comment type="similarity">
    <text evidence="1">Belongs to the DDA1 family.</text>
</comment>
<dbReference type="FunCoup" id="A0A068UUX7">
    <property type="interactions" value="1653"/>
</dbReference>
<dbReference type="GO" id="GO:0032436">
    <property type="term" value="P:positive regulation of proteasomal ubiquitin-dependent protein catabolic process"/>
    <property type="evidence" value="ECO:0007669"/>
    <property type="project" value="EnsemblPlants"/>
</dbReference>
<evidence type="ECO:0000256" key="1">
    <source>
        <dbReference type="ARBA" id="ARBA00008042"/>
    </source>
</evidence>
<dbReference type="OrthoDB" id="8598182at2759"/>
<dbReference type="PhylomeDB" id="A0A068UUX7"/>
<feature type="region of interest" description="Disordered" evidence="2">
    <location>
        <begin position="67"/>
        <end position="98"/>
    </location>
</feature>
<feature type="domain" description="DET1- and DDB1-associated protein 1" evidence="3">
    <location>
        <begin position="3"/>
        <end position="67"/>
    </location>
</feature>
<organism evidence="4 5">
    <name type="scientific">Coffea canephora</name>
    <name type="common">Robusta coffee</name>
    <dbReference type="NCBI Taxonomy" id="49390"/>
    <lineage>
        <taxon>Eukaryota</taxon>
        <taxon>Viridiplantae</taxon>
        <taxon>Streptophyta</taxon>
        <taxon>Embryophyta</taxon>
        <taxon>Tracheophyta</taxon>
        <taxon>Spermatophyta</taxon>
        <taxon>Magnoliopsida</taxon>
        <taxon>eudicotyledons</taxon>
        <taxon>Gunneridae</taxon>
        <taxon>Pentapetalae</taxon>
        <taxon>asterids</taxon>
        <taxon>lamiids</taxon>
        <taxon>Gentianales</taxon>
        <taxon>Rubiaceae</taxon>
        <taxon>Ixoroideae</taxon>
        <taxon>Gardenieae complex</taxon>
        <taxon>Bertiereae - Coffeeae clade</taxon>
        <taxon>Coffeeae</taxon>
        <taxon>Coffea</taxon>
    </lineage>
</organism>
<dbReference type="Proteomes" id="UP000295252">
    <property type="component" value="Chromosome X"/>
</dbReference>
<dbReference type="AlphaFoldDB" id="A0A068UUX7"/>
<evidence type="ECO:0000313" key="5">
    <source>
        <dbReference type="Proteomes" id="UP000295252"/>
    </source>
</evidence>
<dbReference type="PANTHER" id="PTHR31879:SF8">
    <property type="entry name" value="DET1- AND DDB1-ASSOCIATED PROTEIN 1"/>
    <property type="match status" value="1"/>
</dbReference>
<protein>
    <recommendedName>
        <fullName evidence="3">DET1- and DDB1-associated protein 1 domain-containing protein</fullName>
    </recommendedName>
</protein>
<gene>
    <name evidence="4" type="ORF">GSCOC_T00035451001</name>
</gene>
<dbReference type="Pfam" id="PF10172">
    <property type="entry name" value="DDA1"/>
    <property type="match status" value="1"/>
</dbReference>
<dbReference type="GO" id="GO:0009788">
    <property type="term" value="P:negative regulation of abscisic acid-activated signaling pathway"/>
    <property type="evidence" value="ECO:0007669"/>
    <property type="project" value="EnsemblPlants"/>
</dbReference>
<dbReference type="GO" id="GO:0005634">
    <property type="term" value="C:nucleus"/>
    <property type="evidence" value="ECO:0007669"/>
    <property type="project" value="EnsemblPlants"/>
</dbReference>
<dbReference type="PANTHER" id="PTHR31879">
    <property type="entry name" value="DET1- AND DDB1-ASSOCIATED PROTEIN 1"/>
    <property type="match status" value="1"/>
</dbReference>
<dbReference type="InterPro" id="IPR033575">
    <property type="entry name" value="DDA1-like"/>
</dbReference>
<evidence type="ECO:0000256" key="2">
    <source>
        <dbReference type="SAM" id="MobiDB-lite"/>
    </source>
</evidence>
<dbReference type="STRING" id="49390.A0A068UUX7"/>
<dbReference type="InParanoid" id="A0A068UUX7"/>
<reference evidence="5" key="1">
    <citation type="journal article" date="2014" name="Science">
        <title>The coffee genome provides insight into the convergent evolution of caffeine biosynthesis.</title>
        <authorList>
            <person name="Denoeud F."/>
            <person name="Carretero-Paulet L."/>
            <person name="Dereeper A."/>
            <person name="Droc G."/>
            <person name="Guyot R."/>
            <person name="Pietrella M."/>
            <person name="Zheng C."/>
            <person name="Alberti A."/>
            <person name="Anthony F."/>
            <person name="Aprea G."/>
            <person name="Aury J.M."/>
            <person name="Bento P."/>
            <person name="Bernard M."/>
            <person name="Bocs S."/>
            <person name="Campa C."/>
            <person name="Cenci A."/>
            <person name="Combes M.C."/>
            <person name="Crouzillat D."/>
            <person name="Da Silva C."/>
            <person name="Daddiego L."/>
            <person name="De Bellis F."/>
            <person name="Dussert S."/>
            <person name="Garsmeur O."/>
            <person name="Gayraud T."/>
            <person name="Guignon V."/>
            <person name="Jahn K."/>
            <person name="Jamilloux V."/>
            <person name="Joet T."/>
            <person name="Labadie K."/>
            <person name="Lan T."/>
            <person name="Leclercq J."/>
            <person name="Lepelley M."/>
            <person name="Leroy T."/>
            <person name="Li L.T."/>
            <person name="Librado P."/>
            <person name="Lopez L."/>
            <person name="Munoz A."/>
            <person name="Noel B."/>
            <person name="Pallavicini A."/>
            <person name="Perrotta G."/>
            <person name="Poncet V."/>
            <person name="Pot D."/>
            <person name="Priyono X."/>
            <person name="Rigoreau M."/>
            <person name="Rouard M."/>
            <person name="Rozas J."/>
            <person name="Tranchant-Dubreuil C."/>
            <person name="VanBuren R."/>
            <person name="Zhang Q."/>
            <person name="Andrade A.C."/>
            <person name="Argout X."/>
            <person name="Bertrand B."/>
            <person name="de Kochko A."/>
            <person name="Graziosi G."/>
            <person name="Henry R.J."/>
            <person name="Jayarama X."/>
            <person name="Ming R."/>
            <person name="Nagai C."/>
            <person name="Rounsley S."/>
            <person name="Sankoff D."/>
            <person name="Giuliano G."/>
            <person name="Albert V.A."/>
            <person name="Wincker P."/>
            <person name="Lashermes P."/>
        </authorList>
    </citation>
    <scope>NUCLEOTIDE SEQUENCE [LARGE SCALE GENOMIC DNA]</scope>
    <source>
        <strain evidence="5">cv. DH200-94</strain>
    </source>
</reference>